<dbReference type="Proteomes" id="UP000031364">
    <property type="component" value="Unassembled WGS sequence"/>
</dbReference>
<dbReference type="SUPFAM" id="SSF51261">
    <property type="entry name" value="Duplicated hybrid motif"/>
    <property type="match status" value="1"/>
</dbReference>
<comment type="caution">
    <text evidence="3">The sequence shown here is derived from an EMBL/GenBank/DDBJ whole genome shotgun (WGS) entry which is preliminary data.</text>
</comment>
<gene>
    <name evidence="3" type="ORF">FG87_09150</name>
</gene>
<name>A0ABR4ZIZ4_9NOCA</name>
<protein>
    <submittedName>
        <fullName evidence="3">Peptidase</fullName>
    </submittedName>
</protein>
<reference evidence="3 4" key="1">
    <citation type="journal article" date="2014" name="Int. J. Syst. Evol. Microbiol.">
        <title>Nocardia vulneris sp. nov., isolated from wounds of human patients in North America.</title>
        <authorList>
            <person name="Lasker B.A."/>
            <person name="Bell M."/>
            <person name="Klenk H.P."/>
            <person name="Sproer C."/>
            <person name="Schumann C."/>
            <person name="Schumann P."/>
            <person name="Brown J.M."/>
        </authorList>
    </citation>
    <scope>NUCLEOTIDE SEQUENCE [LARGE SCALE GENOMIC DNA]</scope>
    <source>
        <strain evidence="3 4">W9851</strain>
    </source>
</reference>
<evidence type="ECO:0000313" key="3">
    <source>
        <dbReference type="EMBL" id="KIA65377.1"/>
    </source>
</evidence>
<dbReference type="InterPro" id="IPR050570">
    <property type="entry name" value="Cell_wall_metabolism_enzyme"/>
</dbReference>
<dbReference type="EMBL" id="JNFP01000008">
    <property type="protein sequence ID" value="KIA65377.1"/>
    <property type="molecule type" value="Genomic_DNA"/>
</dbReference>
<keyword evidence="1" id="KW-0732">Signal</keyword>
<evidence type="ECO:0000313" key="4">
    <source>
        <dbReference type="Proteomes" id="UP000031364"/>
    </source>
</evidence>
<dbReference type="CDD" id="cd12797">
    <property type="entry name" value="M23_peptidase"/>
    <property type="match status" value="1"/>
</dbReference>
<evidence type="ECO:0000256" key="1">
    <source>
        <dbReference type="ARBA" id="ARBA00022729"/>
    </source>
</evidence>
<dbReference type="InterPro" id="IPR011055">
    <property type="entry name" value="Dup_hybrid_motif"/>
</dbReference>
<evidence type="ECO:0000259" key="2">
    <source>
        <dbReference type="Pfam" id="PF01551"/>
    </source>
</evidence>
<accession>A0ABR4ZIZ4</accession>
<dbReference type="Pfam" id="PF01551">
    <property type="entry name" value="Peptidase_M23"/>
    <property type="match status" value="1"/>
</dbReference>
<organism evidence="3 4">
    <name type="scientific">Nocardia vulneris</name>
    <dbReference type="NCBI Taxonomy" id="1141657"/>
    <lineage>
        <taxon>Bacteria</taxon>
        <taxon>Bacillati</taxon>
        <taxon>Actinomycetota</taxon>
        <taxon>Actinomycetes</taxon>
        <taxon>Mycobacteriales</taxon>
        <taxon>Nocardiaceae</taxon>
        <taxon>Nocardia</taxon>
    </lineage>
</organism>
<proteinExistence type="predicted"/>
<feature type="domain" description="M23ase beta-sheet core" evidence="2">
    <location>
        <begin position="45"/>
        <end position="132"/>
    </location>
</feature>
<dbReference type="PANTHER" id="PTHR21666:SF289">
    <property type="entry name" value="L-ALA--D-GLU ENDOPEPTIDASE"/>
    <property type="match status" value="1"/>
</dbReference>
<keyword evidence="4" id="KW-1185">Reference proteome</keyword>
<dbReference type="InterPro" id="IPR016047">
    <property type="entry name" value="M23ase_b-sheet_dom"/>
</dbReference>
<sequence length="159" mass="16649">MVLALVAGTESLAVAEPVGPFGWPLQPRPAVVRRFDKPAQDWLPGHRGVDLAGAAGQAVLAAGAGIVVFAGTVADKPVVSIDHPGGLRTTYEPVHAEVPVGRRVTRGTPIGTLEPGHEGCGTCLHWGLRSEGSGRRKRAYLDPLGLLHLTPLRLKPTSP</sequence>
<dbReference type="PANTHER" id="PTHR21666">
    <property type="entry name" value="PEPTIDASE-RELATED"/>
    <property type="match status" value="1"/>
</dbReference>
<dbReference type="Gene3D" id="2.70.70.10">
    <property type="entry name" value="Glucose Permease (Domain IIA)"/>
    <property type="match status" value="1"/>
</dbReference>